<reference evidence="1" key="1">
    <citation type="submission" date="2022-04" db="EMBL/GenBank/DDBJ databases">
        <title>Genome of the entomopathogenic fungus Entomophthora muscae.</title>
        <authorList>
            <person name="Elya C."/>
            <person name="Lovett B.R."/>
            <person name="Lee E."/>
            <person name="Macias A.M."/>
            <person name="Hajek A.E."/>
            <person name="De Bivort B.L."/>
            <person name="Kasson M.T."/>
            <person name="De Fine Licht H.H."/>
            <person name="Stajich J.E."/>
        </authorList>
    </citation>
    <scope>NUCLEOTIDE SEQUENCE</scope>
    <source>
        <strain evidence="1">Berkeley</strain>
    </source>
</reference>
<organism evidence="1 2">
    <name type="scientific">Entomophthora muscae</name>
    <dbReference type="NCBI Taxonomy" id="34485"/>
    <lineage>
        <taxon>Eukaryota</taxon>
        <taxon>Fungi</taxon>
        <taxon>Fungi incertae sedis</taxon>
        <taxon>Zoopagomycota</taxon>
        <taxon>Entomophthoromycotina</taxon>
        <taxon>Entomophthoromycetes</taxon>
        <taxon>Entomophthorales</taxon>
        <taxon>Entomophthoraceae</taxon>
        <taxon>Entomophthora</taxon>
    </lineage>
</organism>
<proteinExistence type="predicted"/>
<keyword evidence="2" id="KW-1185">Reference proteome</keyword>
<protein>
    <submittedName>
        <fullName evidence="1">SCF ubiquitin ligase complex subunit cdc4</fullName>
    </submittedName>
</protein>
<comment type="caution">
    <text evidence="1">The sequence shown here is derived from an EMBL/GenBank/DDBJ whole genome shotgun (WGS) entry which is preliminary data.</text>
</comment>
<dbReference type="Proteomes" id="UP001165960">
    <property type="component" value="Unassembled WGS sequence"/>
</dbReference>
<name>A0ACC2U8C5_9FUNG</name>
<evidence type="ECO:0000313" key="2">
    <source>
        <dbReference type="Proteomes" id="UP001165960"/>
    </source>
</evidence>
<sequence>MDPDLRGLGETEFSVFEASCSQAATPGHGNNFAGTDDSLKVRLRIPPPSSFCTETFPLSQSPTPFPLRSFEAAYEGSIKLFQEQPSRFFESEIAELEPPKNSEKNMRKRLAEESASVNSTSAGPQSLSHKRLCPQDHSQLHSADTRQDSLDDTSTEDLPSSPATENNVVAIVSEPMDSDWVLPSPSNSVISYQASRDFNLDMESPISSLTAIENMPRMIQLFEMYPSQVQNYFLYQLLRRVSRPSLQYMSSLVIPHLKRNFIAKLPYEIAHRILEFMDAPTLCAASQVDQTWKHLIDSNDALWERRLRLDSLSPDPVSFNTTAITRWKLGSPQERISYEEPDGLGPYVSNASESKKSVYARRHKTNRNWVSDQGRWIKFQTPNVQVITCLQFDDEKIVMGSESTIIGVYHLRTGDLYKNLEGHDGGVWTLQFVANTLATGSTDRTVRIWDIKKGVCTHVFTGHTSTVRCLQIVLPIEVIHKDSYGQRSTFEPPHPLVVTGSRDSTLRVWKLPSPSSDEPFCSAINTSLPNPFFQYLFQGHDGSVRTLSAQGKYLASGSYDHSVRVWDLEKGGIIWHFTGHTNKVYNVVMDRTRLRCMSGSMDYTIRVWDISKGTCLATLSAHSSLVGLLQLSSDFLVSAAADATIRVWDPDSLECRHLMKGHQGAIMALHHDSNRVISGSDGGVKLWDIFTGRHIRDLVSGANGVWQIKANEDVCVAAVNRGDTTCIEIVDFSYRPPRISM</sequence>
<keyword evidence="1" id="KW-0436">Ligase</keyword>
<accession>A0ACC2U8C5</accession>
<evidence type="ECO:0000313" key="1">
    <source>
        <dbReference type="EMBL" id="KAJ9083118.1"/>
    </source>
</evidence>
<dbReference type="EMBL" id="QTSX02001146">
    <property type="protein sequence ID" value="KAJ9083118.1"/>
    <property type="molecule type" value="Genomic_DNA"/>
</dbReference>
<gene>
    <name evidence="1" type="primary">CDC4</name>
    <name evidence="1" type="ORF">DSO57_1037925</name>
</gene>